<reference evidence="1" key="1">
    <citation type="journal article" date="2016" name="Insect Biochem. Mol. Biol.">
        <title>Multifaceted biological insights from a draft genome sequence of the tobacco hornworm moth, Manduca sexta.</title>
        <authorList>
            <person name="Kanost M.R."/>
            <person name="Arrese E.L."/>
            <person name="Cao X."/>
            <person name="Chen Y.R."/>
            <person name="Chellapilla S."/>
            <person name="Goldsmith M.R."/>
            <person name="Grosse-Wilde E."/>
            <person name="Heckel D.G."/>
            <person name="Herndon N."/>
            <person name="Jiang H."/>
            <person name="Papanicolaou A."/>
            <person name="Qu J."/>
            <person name="Soulages J.L."/>
            <person name="Vogel H."/>
            <person name="Walters J."/>
            <person name="Waterhouse R.M."/>
            <person name="Ahn S.J."/>
            <person name="Almeida F.C."/>
            <person name="An C."/>
            <person name="Aqrawi P."/>
            <person name="Bretschneider A."/>
            <person name="Bryant W.B."/>
            <person name="Bucks S."/>
            <person name="Chao H."/>
            <person name="Chevignon G."/>
            <person name="Christen J.M."/>
            <person name="Clarke D.F."/>
            <person name="Dittmer N.T."/>
            <person name="Ferguson L.C.F."/>
            <person name="Garavelou S."/>
            <person name="Gordon K.H.J."/>
            <person name="Gunaratna R.T."/>
            <person name="Han Y."/>
            <person name="Hauser F."/>
            <person name="He Y."/>
            <person name="Heidel-Fischer H."/>
            <person name="Hirsh A."/>
            <person name="Hu Y."/>
            <person name="Jiang H."/>
            <person name="Kalra D."/>
            <person name="Klinner C."/>
            <person name="Konig C."/>
            <person name="Kovar C."/>
            <person name="Kroll A.R."/>
            <person name="Kuwar S.S."/>
            <person name="Lee S.L."/>
            <person name="Lehman R."/>
            <person name="Li K."/>
            <person name="Li Z."/>
            <person name="Liang H."/>
            <person name="Lovelace S."/>
            <person name="Lu Z."/>
            <person name="Mansfield J.H."/>
            <person name="McCulloch K.J."/>
            <person name="Mathew T."/>
            <person name="Morton B."/>
            <person name="Muzny D.M."/>
            <person name="Neunemann D."/>
            <person name="Ongeri F."/>
            <person name="Pauchet Y."/>
            <person name="Pu L.L."/>
            <person name="Pyrousis I."/>
            <person name="Rao X.J."/>
            <person name="Redding A."/>
            <person name="Roesel C."/>
            <person name="Sanchez-Gracia A."/>
            <person name="Schaack S."/>
            <person name="Shukla A."/>
            <person name="Tetreau G."/>
            <person name="Wang Y."/>
            <person name="Xiong G.H."/>
            <person name="Traut W."/>
            <person name="Walsh T.K."/>
            <person name="Worley K.C."/>
            <person name="Wu D."/>
            <person name="Wu W."/>
            <person name="Wu Y.Q."/>
            <person name="Zhang X."/>
            <person name="Zou Z."/>
            <person name="Zucker H."/>
            <person name="Briscoe A.D."/>
            <person name="Burmester T."/>
            <person name="Clem R.J."/>
            <person name="Feyereisen R."/>
            <person name="Grimmelikhuijzen C.J.P."/>
            <person name="Hamodrakas S.J."/>
            <person name="Hansson B.S."/>
            <person name="Huguet E."/>
            <person name="Jermiin L.S."/>
            <person name="Lan Q."/>
            <person name="Lehman H.K."/>
            <person name="Lorenzen M."/>
            <person name="Merzendorfer H."/>
            <person name="Michalopoulos I."/>
            <person name="Morton D.B."/>
            <person name="Muthukrishnan S."/>
            <person name="Oakeshott J.G."/>
            <person name="Palmer W."/>
            <person name="Park Y."/>
            <person name="Passarelli A.L."/>
            <person name="Rozas J."/>
            <person name="Schwartz L.M."/>
            <person name="Smith W."/>
            <person name="Southgate A."/>
            <person name="Vilcinskas A."/>
            <person name="Vogt R."/>
            <person name="Wang P."/>
            <person name="Werren J."/>
            <person name="Yu X.Q."/>
            <person name="Zhou J.J."/>
            <person name="Brown S.J."/>
            <person name="Scherer S.E."/>
            <person name="Richards S."/>
            <person name="Blissard G.W."/>
        </authorList>
    </citation>
    <scope>NUCLEOTIDE SEQUENCE</scope>
</reference>
<gene>
    <name evidence="1" type="ORF">O3G_MSEX009807</name>
</gene>
<keyword evidence="2" id="KW-1185">Reference proteome</keyword>
<dbReference type="Proteomes" id="UP000791440">
    <property type="component" value="Unassembled WGS sequence"/>
</dbReference>
<organism evidence="1 2">
    <name type="scientific">Manduca sexta</name>
    <name type="common">Tobacco hawkmoth</name>
    <name type="synonym">Tobacco hornworm</name>
    <dbReference type="NCBI Taxonomy" id="7130"/>
    <lineage>
        <taxon>Eukaryota</taxon>
        <taxon>Metazoa</taxon>
        <taxon>Ecdysozoa</taxon>
        <taxon>Arthropoda</taxon>
        <taxon>Hexapoda</taxon>
        <taxon>Insecta</taxon>
        <taxon>Pterygota</taxon>
        <taxon>Neoptera</taxon>
        <taxon>Endopterygota</taxon>
        <taxon>Lepidoptera</taxon>
        <taxon>Glossata</taxon>
        <taxon>Ditrysia</taxon>
        <taxon>Bombycoidea</taxon>
        <taxon>Sphingidae</taxon>
        <taxon>Sphinginae</taxon>
        <taxon>Sphingini</taxon>
        <taxon>Manduca</taxon>
    </lineage>
</organism>
<dbReference type="AlphaFoldDB" id="A0A921ZF99"/>
<evidence type="ECO:0000313" key="2">
    <source>
        <dbReference type="Proteomes" id="UP000791440"/>
    </source>
</evidence>
<protein>
    <submittedName>
        <fullName evidence="1">Uncharacterized protein</fullName>
    </submittedName>
</protein>
<reference evidence="1" key="2">
    <citation type="submission" date="2020-12" db="EMBL/GenBank/DDBJ databases">
        <authorList>
            <person name="Kanost M."/>
        </authorList>
    </citation>
    <scope>NUCLEOTIDE SEQUENCE</scope>
</reference>
<name>A0A921ZF99_MANSE</name>
<proteinExistence type="predicted"/>
<accession>A0A921ZF99</accession>
<dbReference type="EMBL" id="JH668515">
    <property type="protein sequence ID" value="KAG6456563.1"/>
    <property type="molecule type" value="Genomic_DNA"/>
</dbReference>
<evidence type="ECO:0000313" key="1">
    <source>
        <dbReference type="EMBL" id="KAG6456563.1"/>
    </source>
</evidence>
<sequence length="91" mass="9835">MCAIVYVRESNTVHSIVVGASSQVSVTGLDGALRTRMYLSHRQPGWRQATCDERHDTARVQVVAGVVCACAGRLYAPRCFVSIHPGCSSDI</sequence>
<comment type="caution">
    <text evidence="1">The sequence shown here is derived from an EMBL/GenBank/DDBJ whole genome shotgun (WGS) entry which is preliminary data.</text>
</comment>